<organism evidence="2">
    <name type="scientific">Anguilla anguilla</name>
    <name type="common">European freshwater eel</name>
    <name type="synonym">Muraena anguilla</name>
    <dbReference type="NCBI Taxonomy" id="7936"/>
    <lineage>
        <taxon>Eukaryota</taxon>
        <taxon>Metazoa</taxon>
        <taxon>Chordata</taxon>
        <taxon>Craniata</taxon>
        <taxon>Vertebrata</taxon>
        <taxon>Euteleostomi</taxon>
        <taxon>Actinopterygii</taxon>
        <taxon>Neopterygii</taxon>
        <taxon>Teleostei</taxon>
        <taxon>Anguilliformes</taxon>
        <taxon>Anguillidae</taxon>
        <taxon>Anguilla</taxon>
    </lineage>
</organism>
<accession>A0A0E9SQS8</accession>
<name>A0A0E9SQS8_ANGAN</name>
<evidence type="ECO:0000256" key="1">
    <source>
        <dbReference type="SAM" id="SignalP"/>
    </source>
</evidence>
<reference evidence="2" key="2">
    <citation type="journal article" date="2015" name="Fish Shellfish Immunol.">
        <title>Early steps in the European eel (Anguilla anguilla)-Vibrio vulnificus interaction in the gills: Role of the RtxA13 toxin.</title>
        <authorList>
            <person name="Callol A."/>
            <person name="Pajuelo D."/>
            <person name="Ebbesson L."/>
            <person name="Teles M."/>
            <person name="MacKenzie S."/>
            <person name="Amaro C."/>
        </authorList>
    </citation>
    <scope>NUCLEOTIDE SEQUENCE</scope>
</reference>
<evidence type="ECO:0000313" key="2">
    <source>
        <dbReference type="EMBL" id="JAH42853.1"/>
    </source>
</evidence>
<sequence length="42" mass="4998">MVKWLLFFFFFFQKGKTKKVDFTESFFSPEGIVQPGVETDLM</sequence>
<protein>
    <submittedName>
        <fullName evidence="2">Uncharacterized protein</fullName>
    </submittedName>
</protein>
<keyword evidence="1" id="KW-0732">Signal</keyword>
<feature type="signal peptide" evidence="1">
    <location>
        <begin position="1"/>
        <end position="17"/>
    </location>
</feature>
<feature type="chain" id="PRO_5002432610" evidence="1">
    <location>
        <begin position="18"/>
        <end position="42"/>
    </location>
</feature>
<reference evidence="2" key="1">
    <citation type="submission" date="2014-11" db="EMBL/GenBank/DDBJ databases">
        <authorList>
            <person name="Amaro Gonzalez C."/>
        </authorList>
    </citation>
    <scope>NUCLEOTIDE SEQUENCE</scope>
</reference>
<proteinExistence type="predicted"/>
<dbReference type="AlphaFoldDB" id="A0A0E9SQS8"/>
<dbReference type="EMBL" id="GBXM01065724">
    <property type="protein sequence ID" value="JAH42853.1"/>
    <property type="molecule type" value="Transcribed_RNA"/>
</dbReference>